<dbReference type="InterPro" id="IPR000014">
    <property type="entry name" value="PAS"/>
</dbReference>
<name>A0A0B6S0Y7_BURPL</name>
<evidence type="ECO:0000259" key="4">
    <source>
        <dbReference type="PROSITE" id="PS50043"/>
    </source>
</evidence>
<dbReference type="Proteomes" id="UP000031838">
    <property type="component" value="Chromosome 1"/>
</dbReference>
<dbReference type="Gene3D" id="3.30.450.20">
    <property type="entry name" value="PAS domain"/>
    <property type="match status" value="1"/>
</dbReference>
<dbReference type="Gene3D" id="1.10.10.10">
    <property type="entry name" value="Winged helix-like DNA-binding domain superfamily/Winged helix DNA-binding domain"/>
    <property type="match status" value="1"/>
</dbReference>
<dbReference type="Pfam" id="PF13426">
    <property type="entry name" value="PAS_9"/>
    <property type="match status" value="1"/>
</dbReference>
<dbReference type="InterPro" id="IPR036388">
    <property type="entry name" value="WH-like_DNA-bd_sf"/>
</dbReference>
<dbReference type="EMBL" id="CP002580">
    <property type="protein sequence ID" value="AJK48079.1"/>
    <property type="molecule type" value="Genomic_DNA"/>
</dbReference>
<reference evidence="5 6" key="2">
    <citation type="journal article" date="2016" name="Appl. Microbiol. Biotechnol.">
        <title>Mutations improving production and secretion of extracellular lipase by Burkholderia glumae PG1.</title>
        <authorList>
            <person name="Knapp A."/>
            <person name="Voget S."/>
            <person name="Gao R."/>
            <person name="Zaburannyi N."/>
            <person name="Krysciak D."/>
            <person name="Breuer M."/>
            <person name="Hauer B."/>
            <person name="Streit W.R."/>
            <person name="Muller R."/>
            <person name="Daniel R."/>
            <person name="Jaeger K.E."/>
        </authorList>
    </citation>
    <scope>NUCLEOTIDE SEQUENCE [LARGE SCALE GENOMIC DNA]</scope>
    <source>
        <strain evidence="5 6">PG1</strain>
    </source>
</reference>
<evidence type="ECO:0000256" key="2">
    <source>
        <dbReference type="ARBA" id="ARBA00023125"/>
    </source>
</evidence>
<gene>
    <name evidence="5" type="ORF">BGL_1c36070</name>
</gene>
<protein>
    <submittedName>
        <fullName evidence="5">Putative transcriptional regulator, LuxR family</fullName>
    </submittedName>
</protein>
<evidence type="ECO:0000313" key="5">
    <source>
        <dbReference type="EMBL" id="AJK48079.1"/>
    </source>
</evidence>
<dbReference type="PROSITE" id="PS50043">
    <property type="entry name" value="HTH_LUXR_2"/>
    <property type="match status" value="1"/>
</dbReference>
<dbReference type="CDD" id="cd06170">
    <property type="entry name" value="LuxR_C_like"/>
    <property type="match status" value="1"/>
</dbReference>
<proteinExistence type="predicted"/>
<dbReference type="SMART" id="SM00421">
    <property type="entry name" value="HTH_LUXR"/>
    <property type="match status" value="1"/>
</dbReference>
<dbReference type="KEGG" id="bgp:BGL_1c36070"/>
<dbReference type="InterPro" id="IPR000792">
    <property type="entry name" value="Tscrpt_reg_LuxR_C"/>
</dbReference>
<keyword evidence="2" id="KW-0238">DNA-binding</keyword>
<dbReference type="Pfam" id="PF00196">
    <property type="entry name" value="GerE"/>
    <property type="match status" value="1"/>
</dbReference>
<dbReference type="NCBIfam" id="TIGR00229">
    <property type="entry name" value="sensory_box"/>
    <property type="match status" value="1"/>
</dbReference>
<evidence type="ECO:0000256" key="1">
    <source>
        <dbReference type="ARBA" id="ARBA00023015"/>
    </source>
</evidence>
<feature type="domain" description="HTH luxR-type" evidence="4">
    <location>
        <begin position="478"/>
        <end position="543"/>
    </location>
</feature>
<dbReference type="SUPFAM" id="SSF46894">
    <property type="entry name" value="C-terminal effector domain of the bipartite response regulators"/>
    <property type="match status" value="1"/>
</dbReference>
<dbReference type="PRINTS" id="PR00038">
    <property type="entry name" value="HTHLUXR"/>
</dbReference>
<accession>A0A0B6S0Y7</accession>
<dbReference type="Pfam" id="PF13551">
    <property type="entry name" value="HTH_29"/>
    <property type="match status" value="1"/>
</dbReference>
<dbReference type="GO" id="GO:0006355">
    <property type="term" value="P:regulation of DNA-templated transcription"/>
    <property type="evidence" value="ECO:0007669"/>
    <property type="project" value="InterPro"/>
</dbReference>
<dbReference type="SUPFAM" id="SSF55785">
    <property type="entry name" value="PYP-like sensor domain (PAS domain)"/>
    <property type="match status" value="1"/>
</dbReference>
<dbReference type="PANTHER" id="PTHR44688:SF16">
    <property type="entry name" value="DNA-BINDING TRANSCRIPTIONAL ACTIVATOR DEVR_DOSR"/>
    <property type="match status" value="1"/>
</dbReference>
<dbReference type="InterPro" id="IPR009057">
    <property type="entry name" value="Homeodomain-like_sf"/>
</dbReference>
<keyword evidence="3" id="KW-0804">Transcription</keyword>
<dbReference type="SUPFAM" id="SSF46689">
    <property type="entry name" value="Homeodomain-like"/>
    <property type="match status" value="1"/>
</dbReference>
<dbReference type="CDD" id="cd00130">
    <property type="entry name" value="PAS"/>
    <property type="match status" value="1"/>
</dbReference>
<evidence type="ECO:0000256" key="3">
    <source>
        <dbReference type="ARBA" id="ARBA00023163"/>
    </source>
</evidence>
<dbReference type="AlphaFoldDB" id="A0A0B6S0Y7"/>
<dbReference type="HOGENOM" id="CLU_485455_0_0_4"/>
<dbReference type="InterPro" id="IPR035965">
    <property type="entry name" value="PAS-like_dom_sf"/>
</dbReference>
<reference evidence="6" key="1">
    <citation type="submission" date="2011-03" db="EMBL/GenBank/DDBJ databases">
        <authorList>
            <person name="Voget S."/>
            <person name="Streit W.R."/>
            <person name="Jaeger K.E."/>
            <person name="Daniel R."/>
        </authorList>
    </citation>
    <scope>NUCLEOTIDE SEQUENCE [LARGE SCALE GENOMIC DNA]</scope>
    <source>
        <strain evidence="6">PG1</strain>
    </source>
</reference>
<evidence type="ECO:0000313" key="6">
    <source>
        <dbReference type="Proteomes" id="UP000031838"/>
    </source>
</evidence>
<organism evidence="5 6">
    <name type="scientific">Burkholderia plantarii</name>
    <dbReference type="NCBI Taxonomy" id="41899"/>
    <lineage>
        <taxon>Bacteria</taxon>
        <taxon>Pseudomonadati</taxon>
        <taxon>Pseudomonadota</taxon>
        <taxon>Betaproteobacteria</taxon>
        <taxon>Burkholderiales</taxon>
        <taxon>Burkholderiaceae</taxon>
        <taxon>Burkholderia</taxon>
    </lineage>
</organism>
<sequence length="561" mass="61932">MKGRPKTRIALTERESSELRELAQSRMAAPAVAIRAKIVLACVETGDNTRVADMHGVSERTVRKWLARFNSDRIPGLYDAPRSGAPRRIDDQVVGLVKVLSGGSVAVQPSVAQIALASGISRSTVTRIRNSIGGEKAAPSAPRPPDTPPLARSARIIGVYVDSHVKVVVLAIDESGGIDSRAEIIGNPEIGSANEVRPLERAFHALLTEIRSVDPSSVAVEADRSVADFVDVMCRSAHASELHVFVLGNVGELAALVSARQRENARSHVHALRDDLQLGRRMADAVYGHTSFNRSLSTRPMPCSLVQALAAYVNGDANSGRRGFFCWIQTHDDPMPHRAPWLAAPAAGSDVRNMAEHWNSGRSVDDLMLAFEMAPIGLLVTRRRIVETYNLAFSNMFGYDRDALKGRSLESLYPSPEEFWRHGQRMIVALRNTDFYSDERIMRRIDNTLFWCHVAGRALNRDDPFATAVWTCEDISTSRRISVDLTAREREIAHFIVRAKSTKYIAKHLHISPRTVEAHRARLMRKYGVQSGAELMSHLMGTLSTEAGGGPVEELSRRFAR</sequence>
<dbReference type="PANTHER" id="PTHR44688">
    <property type="entry name" value="DNA-BINDING TRANSCRIPTIONAL ACTIVATOR DEVR_DOSR"/>
    <property type="match status" value="1"/>
</dbReference>
<dbReference type="GO" id="GO:0003677">
    <property type="term" value="F:DNA binding"/>
    <property type="evidence" value="ECO:0007669"/>
    <property type="project" value="UniProtKB-KW"/>
</dbReference>
<dbReference type="InterPro" id="IPR016032">
    <property type="entry name" value="Sig_transdc_resp-reg_C-effctor"/>
</dbReference>
<keyword evidence="1" id="KW-0805">Transcription regulation</keyword>
<keyword evidence="6" id="KW-1185">Reference proteome</keyword>